<feature type="binding site" evidence="8">
    <location>
        <position position="298"/>
    </location>
    <ligand>
        <name>allantoate</name>
        <dbReference type="ChEBI" id="CHEBI:17536"/>
    </ligand>
</feature>
<evidence type="ECO:0000256" key="6">
    <source>
        <dbReference type="ARBA" id="ARBA00023211"/>
    </source>
</evidence>
<keyword evidence="11" id="KW-1185">Reference proteome</keyword>
<comment type="cofactor">
    <cofactor evidence="7">
        <name>Zn(2+)</name>
        <dbReference type="ChEBI" id="CHEBI:29105"/>
    </cofactor>
    <text evidence="7">Binds 2 Zn(2+) ions per subunit.</text>
</comment>
<feature type="binding site" evidence="7">
    <location>
        <position position="100"/>
    </location>
    <ligand>
        <name>Zn(2+)</name>
        <dbReference type="ChEBI" id="CHEBI:29105"/>
        <label>2</label>
    </ligand>
</feature>
<reference evidence="10 11" key="1">
    <citation type="submission" date="2018-03" db="EMBL/GenBank/DDBJ databases">
        <title>Genome sequencing of Phreatobacter sp.</title>
        <authorList>
            <person name="Kim S.-J."/>
            <person name="Heo J."/>
            <person name="Kwon S.-W."/>
        </authorList>
    </citation>
    <scope>NUCLEOTIDE SEQUENCE [LARGE SCALE GENOMIC DNA]</scope>
    <source>
        <strain evidence="10 11">S-12</strain>
    </source>
</reference>
<dbReference type="PANTHER" id="PTHR32494:SF19">
    <property type="entry name" value="ALLANTOATE DEIMINASE-RELATED"/>
    <property type="match status" value="1"/>
</dbReference>
<feature type="binding site" evidence="7">
    <location>
        <position position="135"/>
    </location>
    <ligand>
        <name>Zn(2+)</name>
        <dbReference type="ChEBI" id="CHEBI:29105"/>
        <label>2</label>
    </ligand>
</feature>
<dbReference type="SUPFAM" id="SSF53187">
    <property type="entry name" value="Zn-dependent exopeptidases"/>
    <property type="match status" value="1"/>
</dbReference>
<dbReference type="GO" id="GO:0016813">
    <property type="term" value="F:hydrolase activity, acting on carbon-nitrogen (but not peptide) bonds, in linear amidines"/>
    <property type="evidence" value="ECO:0007669"/>
    <property type="project" value="InterPro"/>
</dbReference>
<dbReference type="Gene3D" id="3.40.630.10">
    <property type="entry name" value="Zn peptidases"/>
    <property type="match status" value="1"/>
</dbReference>
<protein>
    <submittedName>
        <fullName evidence="10">Allantoate amidohydrolase</fullName>
    </submittedName>
</protein>
<evidence type="ECO:0000256" key="2">
    <source>
        <dbReference type="ARBA" id="ARBA00006153"/>
    </source>
</evidence>
<feature type="binding site" evidence="8">
    <location>
        <position position="224"/>
    </location>
    <ligand>
        <name>allantoate</name>
        <dbReference type="ChEBI" id="CHEBI:17536"/>
    </ligand>
</feature>
<dbReference type="EMBL" id="CP027668">
    <property type="protein sequence ID" value="AVO44950.1"/>
    <property type="molecule type" value="Genomic_DNA"/>
</dbReference>
<dbReference type="InterPro" id="IPR011650">
    <property type="entry name" value="Peptidase_M20_dimer"/>
</dbReference>
<feature type="binding site" evidence="7">
    <location>
        <position position="199"/>
    </location>
    <ligand>
        <name>Zn(2+)</name>
        <dbReference type="ChEBI" id="CHEBI:29105"/>
        <label>1</label>
    </ligand>
</feature>
<gene>
    <name evidence="10" type="ORF">C6569_07675</name>
</gene>
<comment type="similarity">
    <text evidence="2">Belongs to the peptidase M20 family.</text>
</comment>
<dbReference type="PIRSF" id="PIRSF001235">
    <property type="entry name" value="Amidase_carbamoylase"/>
    <property type="match status" value="1"/>
</dbReference>
<evidence type="ECO:0000256" key="5">
    <source>
        <dbReference type="ARBA" id="ARBA00022801"/>
    </source>
</evidence>
<keyword evidence="7" id="KW-0862">Zinc</keyword>
<dbReference type="OrthoDB" id="9808195at2"/>
<evidence type="ECO:0000259" key="9">
    <source>
        <dbReference type="Pfam" id="PF07687"/>
    </source>
</evidence>
<dbReference type="GO" id="GO:0046872">
    <property type="term" value="F:metal ion binding"/>
    <property type="evidence" value="ECO:0007669"/>
    <property type="project" value="UniProtKB-KW"/>
</dbReference>
<evidence type="ECO:0000256" key="8">
    <source>
        <dbReference type="PIRSR" id="PIRSR001235-2"/>
    </source>
</evidence>
<comment type="subunit">
    <text evidence="3">Homodimer.</text>
</comment>
<dbReference type="Pfam" id="PF07687">
    <property type="entry name" value="M20_dimer"/>
    <property type="match status" value="1"/>
</dbReference>
<evidence type="ECO:0000256" key="3">
    <source>
        <dbReference type="ARBA" id="ARBA00011738"/>
    </source>
</evidence>
<organism evidence="10 11">
    <name type="scientific">Phreatobacter cathodiphilus</name>
    <dbReference type="NCBI Taxonomy" id="1868589"/>
    <lineage>
        <taxon>Bacteria</taxon>
        <taxon>Pseudomonadati</taxon>
        <taxon>Pseudomonadota</taxon>
        <taxon>Alphaproteobacteria</taxon>
        <taxon>Hyphomicrobiales</taxon>
        <taxon>Phreatobacteraceae</taxon>
        <taxon>Phreatobacter</taxon>
    </lineage>
</organism>
<dbReference type="InterPro" id="IPR036264">
    <property type="entry name" value="Bact_exopeptidase_dim_dom"/>
</dbReference>
<comment type="cofactor">
    <cofactor evidence="1">
        <name>Mn(2+)</name>
        <dbReference type="ChEBI" id="CHEBI:29035"/>
    </cofactor>
</comment>
<dbReference type="PANTHER" id="PTHR32494">
    <property type="entry name" value="ALLANTOATE DEIMINASE-RELATED"/>
    <property type="match status" value="1"/>
</dbReference>
<dbReference type="RefSeq" id="WP_106748291.1">
    <property type="nucleotide sequence ID" value="NZ_CP027668.1"/>
</dbReference>
<dbReference type="InterPro" id="IPR010158">
    <property type="entry name" value="Amidase_Cbmase"/>
</dbReference>
<keyword evidence="4 7" id="KW-0479">Metal-binding</keyword>
<dbReference type="CDD" id="cd03884">
    <property type="entry name" value="M20_bAS"/>
    <property type="match status" value="1"/>
</dbReference>
<dbReference type="Pfam" id="PF01546">
    <property type="entry name" value="Peptidase_M20"/>
    <property type="match status" value="1"/>
</dbReference>
<evidence type="ECO:0000256" key="4">
    <source>
        <dbReference type="ARBA" id="ARBA00022723"/>
    </source>
</evidence>
<feature type="binding site" evidence="8">
    <location>
        <position position="285"/>
    </location>
    <ligand>
        <name>allantoate</name>
        <dbReference type="ChEBI" id="CHEBI:17536"/>
    </ligand>
</feature>
<dbReference type="Gene3D" id="3.30.70.360">
    <property type="match status" value="1"/>
</dbReference>
<keyword evidence="5 10" id="KW-0378">Hydrolase</keyword>
<feature type="binding site" evidence="7">
    <location>
        <position position="392"/>
    </location>
    <ligand>
        <name>Zn(2+)</name>
        <dbReference type="ChEBI" id="CHEBI:29105"/>
        <label>2</label>
    </ligand>
</feature>
<feature type="domain" description="Peptidase M20 dimerisation" evidence="9">
    <location>
        <begin position="223"/>
        <end position="320"/>
    </location>
</feature>
<evidence type="ECO:0000313" key="10">
    <source>
        <dbReference type="EMBL" id="AVO44950.1"/>
    </source>
</evidence>
<keyword evidence="6" id="KW-0464">Manganese</keyword>
<proteinExistence type="inferred from homology"/>
<dbReference type="NCBIfam" id="NF006775">
    <property type="entry name" value="PRK09290.2-5"/>
    <property type="match status" value="1"/>
</dbReference>
<name>A0A2S0N9V0_9HYPH</name>
<dbReference type="PROSITE" id="PS00758">
    <property type="entry name" value="ARGE_DAPE_CPG2_1"/>
    <property type="match status" value="1"/>
</dbReference>
<dbReference type="InterPro" id="IPR001261">
    <property type="entry name" value="ArgE/DapE_CS"/>
</dbReference>
<evidence type="ECO:0000256" key="7">
    <source>
        <dbReference type="PIRSR" id="PIRSR001235-1"/>
    </source>
</evidence>
<accession>A0A2S0N9V0</accession>
<dbReference type="SUPFAM" id="SSF55031">
    <property type="entry name" value="Bacterial exopeptidase dimerisation domain"/>
    <property type="match status" value="1"/>
</dbReference>
<feature type="binding site" evidence="7">
    <location>
        <position position="89"/>
    </location>
    <ligand>
        <name>Zn(2+)</name>
        <dbReference type="ChEBI" id="CHEBI:29105"/>
        <label>1</label>
    </ligand>
</feature>
<dbReference type="InterPro" id="IPR002933">
    <property type="entry name" value="Peptidase_M20"/>
</dbReference>
<dbReference type="KEGG" id="phr:C6569_07675"/>
<dbReference type="Proteomes" id="UP000237889">
    <property type="component" value="Chromosome"/>
</dbReference>
<dbReference type="NCBIfam" id="TIGR01879">
    <property type="entry name" value="hydantase"/>
    <property type="match status" value="1"/>
</dbReference>
<feature type="binding site" evidence="7">
    <location>
        <position position="100"/>
    </location>
    <ligand>
        <name>Zn(2+)</name>
        <dbReference type="ChEBI" id="CHEBI:29105"/>
        <label>1</label>
    </ligand>
</feature>
<evidence type="ECO:0000313" key="11">
    <source>
        <dbReference type="Proteomes" id="UP000237889"/>
    </source>
</evidence>
<dbReference type="AlphaFoldDB" id="A0A2S0N9V0"/>
<evidence type="ECO:0000256" key="1">
    <source>
        <dbReference type="ARBA" id="ARBA00001936"/>
    </source>
</evidence>
<sequence>MSDLDIDRLGRRAEAMLDELAAISEEPDRLTRRYLTPEHKRAAHLVAQWMAEAGMATQEDAVATVRGHYPMAGEAPGANAVPRLLIGSHIDTVINAGKYDGMLGVVCGILAVEHFRDAGRRFPFAIDVLAFGDEEGVRFPTVLSSSAAVAGAYEPRWLEGQDRDGVTLGQALADYGLDPAAIPTAAMSRDEALAYVEIHIEQGPVLEHQEAPLGVVTSIAGQFRTRVTVSGMAGHAGTVPMPLRQDALLAASEMMLMAESIAKAHPEAAMVATVGQIGVKPGAINVIPDRVEFVLDLRAASDAPRHAALESFTARAEALAAARGCAVAFETYHDCPTAACAPWLQDGLAASMESLGLAAPRLVSGAGHDGQAMARLTDFAMMFVRCKGGISHNPLEFATVADMGAAVAALIRFIEGFAPSRPKT</sequence>